<evidence type="ECO:0000313" key="1">
    <source>
        <dbReference type="EMBL" id="KAK8072471.1"/>
    </source>
</evidence>
<evidence type="ECO:0000313" key="2">
    <source>
        <dbReference type="Proteomes" id="UP001446871"/>
    </source>
</evidence>
<keyword evidence="2" id="KW-1185">Reference proteome</keyword>
<proteinExistence type="predicted"/>
<protein>
    <submittedName>
        <fullName evidence="1">Uncharacterized protein</fullName>
    </submittedName>
</protein>
<comment type="caution">
    <text evidence="1">The sequence shown here is derived from an EMBL/GenBank/DDBJ whole genome shotgun (WGS) entry which is preliminary data.</text>
</comment>
<gene>
    <name evidence="1" type="ORF">PG996_005819</name>
</gene>
<dbReference type="Proteomes" id="UP001446871">
    <property type="component" value="Unassembled WGS sequence"/>
</dbReference>
<accession>A0ABR1VQ89</accession>
<organism evidence="1 2">
    <name type="scientific">Apiospora saccharicola</name>
    <dbReference type="NCBI Taxonomy" id="335842"/>
    <lineage>
        <taxon>Eukaryota</taxon>
        <taxon>Fungi</taxon>
        <taxon>Dikarya</taxon>
        <taxon>Ascomycota</taxon>
        <taxon>Pezizomycotina</taxon>
        <taxon>Sordariomycetes</taxon>
        <taxon>Xylariomycetidae</taxon>
        <taxon>Amphisphaeriales</taxon>
        <taxon>Apiosporaceae</taxon>
        <taxon>Apiospora</taxon>
    </lineage>
</organism>
<reference evidence="1 2" key="1">
    <citation type="submission" date="2023-01" db="EMBL/GenBank/DDBJ databases">
        <title>Analysis of 21 Apiospora genomes using comparative genomics revels a genus with tremendous synthesis potential of carbohydrate active enzymes and secondary metabolites.</title>
        <authorList>
            <person name="Sorensen T."/>
        </authorList>
    </citation>
    <scope>NUCLEOTIDE SEQUENCE [LARGE SCALE GENOMIC DNA]</scope>
    <source>
        <strain evidence="1 2">CBS 83171</strain>
    </source>
</reference>
<name>A0ABR1VQ89_9PEZI</name>
<dbReference type="EMBL" id="JAQQWM010000003">
    <property type="protein sequence ID" value="KAK8072471.1"/>
    <property type="molecule type" value="Genomic_DNA"/>
</dbReference>
<sequence>MITKHFTAYKNLNIRGKKFPERATGTGSAARMQSSCPLEINYKFMGCTFLVPLHCLASSLVTRTVLQKLSPGCMQGPSPRDRRGRFPLEGIQNLGQEHSGTEIWWQTRRANVPH</sequence>